<reference evidence="1 2" key="1">
    <citation type="journal article" date="2023" name="Plants (Basel)">
        <title>Bridging the Gap: Combining Genomics and Transcriptomics Approaches to Understand Stylosanthes scabra, an Orphan Legume from the Brazilian Caatinga.</title>
        <authorList>
            <person name="Ferreira-Neto J.R.C."/>
            <person name="da Silva M.D."/>
            <person name="Binneck E."/>
            <person name="de Melo N.F."/>
            <person name="da Silva R.H."/>
            <person name="de Melo A.L.T.M."/>
            <person name="Pandolfi V."/>
            <person name="Bustamante F.O."/>
            <person name="Brasileiro-Vidal A.C."/>
            <person name="Benko-Iseppon A.M."/>
        </authorList>
    </citation>
    <scope>NUCLEOTIDE SEQUENCE [LARGE SCALE GENOMIC DNA]</scope>
    <source>
        <tissue evidence="1">Leaves</tissue>
    </source>
</reference>
<name>A0ABU6T3Z4_9FABA</name>
<evidence type="ECO:0000313" key="2">
    <source>
        <dbReference type="Proteomes" id="UP001341840"/>
    </source>
</evidence>
<proteinExistence type="predicted"/>
<keyword evidence="2" id="KW-1185">Reference proteome</keyword>
<accession>A0ABU6T3Z4</accession>
<dbReference type="Proteomes" id="UP001341840">
    <property type="component" value="Unassembled WGS sequence"/>
</dbReference>
<evidence type="ECO:0000313" key="1">
    <source>
        <dbReference type="EMBL" id="MED6143245.1"/>
    </source>
</evidence>
<organism evidence="1 2">
    <name type="scientific">Stylosanthes scabra</name>
    <dbReference type="NCBI Taxonomy" id="79078"/>
    <lineage>
        <taxon>Eukaryota</taxon>
        <taxon>Viridiplantae</taxon>
        <taxon>Streptophyta</taxon>
        <taxon>Embryophyta</taxon>
        <taxon>Tracheophyta</taxon>
        <taxon>Spermatophyta</taxon>
        <taxon>Magnoliopsida</taxon>
        <taxon>eudicotyledons</taxon>
        <taxon>Gunneridae</taxon>
        <taxon>Pentapetalae</taxon>
        <taxon>rosids</taxon>
        <taxon>fabids</taxon>
        <taxon>Fabales</taxon>
        <taxon>Fabaceae</taxon>
        <taxon>Papilionoideae</taxon>
        <taxon>50 kb inversion clade</taxon>
        <taxon>dalbergioids sensu lato</taxon>
        <taxon>Dalbergieae</taxon>
        <taxon>Pterocarpus clade</taxon>
        <taxon>Stylosanthes</taxon>
    </lineage>
</organism>
<gene>
    <name evidence="1" type="ORF">PIB30_004331</name>
</gene>
<sequence length="121" mass="13919">MCPMIVPSQILPERLHNTTNHLQSQSTLGAITPHVVPPPQKSRIPLTLAPPAIMLMYHINIQRSQWDLLLTWASFFQVTELKRQNKFKWDIGVAALDFEKVGVLFCNDLLFARHVFDEMPE</sequence>
<comment type="caution">
    <text evidence="1">The sequence shown here is derived from an EMBL/GenBank/DDBJ whole genome shotgun (WGS) entry which is preliminary data.</text>
</comment>
<protein>
    <submittedName>
        <fullName evidence="1">Uncharacterized protein</fullName>
    </submittedName>
</protein>
<dbReference type="EMBL" id="JASCZI010090629">
    <property type="protein sequence ID" value="MED6143245.1"/>
    <property type="molecule type" value="Genomic_DNA"/>
</dbReference>